<dbReference type="RefSeq" id="XP_046115713.1">
    <property type="nucleotide sequence ID" value="XM_046266166.1"/>
</dbReference>
<evidence type="ECO:0000313" key="3">
    <source>
        <dbReference type="Proteomes" id="UP000887229"/>
    </source>
</evidence>
<evidence type="ECO:0000313" key="2">
    <source>
        <dbReference type="EMBL" id="KAG9251789.1"/>
    </source>
</evidence>
<gene>
    <name evidence="2" type="ORF">F5Z01DRAFT_691813</name>
</gene>
<dbReference type="AlphaFoldDB" id="A0A9P8CLL9"/>
<organism evidence="2 3">
    <name type="scientific">Emericellopsis atlantica</name>
    <dbReference type="NCBI Taxonomy" id="2614577"/>
    <lineage>
        <taxon>Eukaryota</taxon>
        <taxon>Fungi</taxon>
        <taxon>Dikarya</taxon>
        <taxon>Ascomycota</taxon>
        <taxon>Pezizomycotina</taxon>
        <taxon>Sordariomycetes</taxon>
        <taxon>Hypocreomycetidae</taxon>
        <taxon>Hypocreales</taxon>
        <taxon>Bionectriaceae</taxon>
        <taxon>Emericellopsis</taxon>
    </lineage>
</organism>
<keyword evidence="3" id="KW-1185">Reference proteome</keyword>
<dbReference type="OrthoDB" id="10402138at2759"/>
<reference evidence="2" key="1">
    <citation type="journal article" date="2021" name="IMA Fungus">
        <title>Genomic characterization of three marine fungi, including Emericellopsis atlantica sp. nov. with signatures of a generalist lifestyle and marine biomass degradation.</title>
        <authorList>
            <person name="Hagestad O.C."/>
            <person name="Hou L."/>
            <person name="Andersen J.H."/>
            <person name="Hansen E.H."/>
            <person name="Altermark B."/>
            <person name="Li C."/>
            <person name="Kuhnert E."/>
            <person name="Cox R.J."/>
            <person name="Crous P.W."/>
            <person name="Spatafora J.W."/>
            <person name="Lail K."/>
            <person name="Amirebrahimi M."/>
            <person name="Lipzen A."/>
            <person name="Pangilinan J."/>
            <person name="Andreopoulos W."/>
            <person name="Hayes R.D."/>
            <person name="Ng V."/>
            <person name="Grigoriev I.V."/>
            <person name="Jackson S.A."/>
            <person name="Sutton T.D.S."/>
            <person name="Dobson A.D.W."/>
            <person name="Rama T."/>
        </authorList>
    </citation>
    <scope>NUCLEOTIDE SEQUENCE</scope>
    <source>
        <strain evidence="2">TS7</strain>
    </source>
</reference>
<sequence length="362" mass="41423">MTKLPQHSHWDQLRLQRAEIFKSLMLKDDTEPVVSGNMIYSITDLTTETLTESFNIVKGAIEASDSGIVVDGALMEALLAEVFDGWGISTCFEPLNHADMNLGEPFLPTDTYQTSVGWYPNGNTDSQASYCVRLNYEPPSLRFYYADTVCGRELTIQEIETIFNHERIGHHEQMELLETVGKDMKEMVEKENKARAIEYIRRMIMHRNNTTIDPRRALPQRPDKYHFMDFELGVMQRYPLLNLVRGPIEATRGVFSSMRTAPEETTGKSRRENSKQKQSVRFHEPPWLEAGASTQQSRHLKTAFPRAPLISGEWPADDDKTPTWANLPGSSRHRSNGWGDASDWTEPDEEAWHSDEASYSDY</sequence>
<name>A0A9P8CLL9_9HYPO</name>
<accession>A0A9P8CLL9</accession>
<feature type="region of interest" description="Disordered" evidence="1">
    <location>
        <begin position="255"/>
        <end position="362"/>
    </location>
</feature>
<dbReference type="EMBL" id="MU251266">
    <property type="protein sequence ID" value="KAG9251789.1"/>
    <property type="molecule type" value="Genomic_DNA"/>
</dbReference>
<dbReference type="Proteomes" id="UP000887229">
    <property type="component" value="Unassembled WGS sequence"/>
</dbReference>
<evidence type="ECO:0000256" key="1">
    <source>
        <dbReference type="SAM" id="MobiDB-lite"/>
    </source>
</evidence>
<feature type="compositionally biased region" description="Basic and acidic residues" evidence="1">
    <location>
        <begin position="261"/>
        <end position="286"/>
    </location>
</feature>
<dbReference type="GeneID" id="70297069"/>
<comment type="caution">
    <text evidence="2">The sequence shown here is derived from an EMBL/GenBank/DDBJ whole genome shotgun (WGS) entry which is preliminary data.</text>
</comment>
<protein>
    <submittedName>
        <fullName evidence="2">Uncharacterized protein</fullName>
    </submittedName>
</protein>
<proteinExistence type="predicted"/>